<keyword evidence="4" id="KW-1133">Transmembrane helix</keyword>
<organism evidence="6 7">
    <name type="scientific">Nitrospira lenta</name>
    <dbReference type="NCBI Taxonomy" id="1436998"/>
    <lineage>
        <taxon>Bacteria</taxon>
        <taxon>Pseudomonadati</taxon>
        <taxon>Nitrospirota</taxon>
        <taxon>Nitrospiria</taxon>
        <taxon>Nitrospirales</taxon>
        <taxon>Nitrospiraceae</taxon>
        <taxon>Nitrospira</taxon>
    </lineage>
</organism>
<evidence type="ECO:0000313" key="6">
    <source>
        <dbReference type="EMBL" id="SPP65199.1"/>
    </source>
</evidence>
<gene>
    <name evidence="6" type="ORF">NITLEN_30113</name>
</gene>
<keyword evidence="3" id="KW-0812">Transmembrane</keyword>
<dbReference type="InterPro" id="IPR022781">
    <property type="entry name" value="Flagellar_biosynth_FliO"/>
</dbReference>
<keyword evidence="2" id="KW-1003">Cell membrane</keyword>
<name>A0A330L5S7_9BACT</name>
<dbReference type="Proteomes" id="UP000248168">
    <property type="component" value="Unassembled WGS sequence"/>
</dbReference>
<dbReference type="GO" id="GO:0016020">
    <property type="term" value="C:membrane"/>
    <property type="evidence" value="ECO:0007669"/>
    <property type="project" value="InterPro"/>
</dbReference>
<dbReference type="GO" id="GO:0044781">
    <property type="term" value="P:bacterial-type flagellum organization"/>
    <property type="evidence" value="ECO:0007669"/>
    <property type="project" value="InterPro"/>
</dbReference>
<sequence>MVDVWESMGRTLLALGAVLLLMGAVAWVARRVFAQRMGLSGGTPLIQVVANSYLAPRQSIALVAIAGQYFAVGVTAETLIPLGRIEATEQLATLVTSSGQTGIPNGLSPRNLLSAQWWQDVTNALGQGKQGGPHV</sequence>
<dbReference type="AlphaFoldDB" id="A0A330L5S7"/>
<keyword evidence="7" id="KW-1185">Reference proteome</keyword>
<dbReference type="Pfam" id="PF04347">
    <property type="entry name" value="FliO"/>
    <property type="match status" value="1"/>
</dbReference>
<comment type="subcellular location">
    <subcellularLocation>
        <location evidence="1">Cell membrane</location>
    </subcellularLocation>
</comment>
<proteinExistence type="predicted"/>
<evidence type="ECO:0000313" key="7">
    <source>
        <dbReference type="Proteomes" id="UP000248168"/>
    </source>
</evidence>
<evidence type="ECO:0000256" key="4">
    <source>
        <dbReference type="ARBA" id="ARBA00022989"/>
    </source>
</evidence>
<evidence type="ECO:0000256" key="2">
    <source>
        <dbReference type="ARBA" id="ARBA00022475"/>
    </source>
</evidence>
<evidence type="ECO:0000256" key="1">
    <source>
        <dbReference type="ARBA" id="ARBA00004236"/>
    </source>
</evidence>
<evidence type="ECO:0000256" key="5">
    <source>
        <dbReference type="ARBA" id="ARBA00023136"/>
    </source>
</evidence>
<accession>A0A330L5S7</accession>
<keyword evidence="6" id="KW-0969">Cilium</keyword>
<keyword evidence="6" id="KW-0282">Flagellum</keyword>
<dbReference type="InParanoid" id="A0A330L5S7"/>
<dbReference type="EMBL" id="OUNR01000016">
    <property type="protein sequence ID" value="SPP65199.1"/>
    <property type="molecule type" value="Genomic_DNA"/>
</dbReference>
<keyword evidence="6" id="KW-0966">Cell projection</keyword>
<evidence type="ECO:0000256" key="3">
    <source>
        <dbReference type="ARBA" id="ARBA00022692"/>
    </source>
</evidence>
<protein>
    <submittedName>
        <fullName evidence="6">Putative Flagellar biosynthetic protein FliO, export component</fullName>
    </submittedName>
</protein>
<keyword evidence="5" id="KW-0472">Membrane</keyword>
<dbReference type="RefSeq" id="WP_146216158.1">
    <property type="nucleotide sequence ID" value="NZ_OUNR01000016.1"/>
</dbReference>
<reference evidence="7" key="1">
    <citation type="submission" date="2018-04" db="EMBL/GenBank/DDBJ databases">
        <authorList>
            <person name="Lucker S."/>
            <person name="Sakoula D."/>
        </authorList>
    </citation>
    <scope>NUCLEOTIDE SEQUENCE [LARGE SCALE GENOMIC DNA]</scope>
</reference>
<dbReference type="OrthoDB" id="9813644at2"/>